<dbReference type="EMBL" id="FWWU01000009">
    <property type="protein sequence ID" value="SMB91875.1"/>
    <property type="molecule type" value="Genomic_DNA"/>
</dbReference>
<organism evidence="1 2">
    <name type="scientific">Deinococcus hopiensis KR-140</name>
    <dbReference type="NCBI Taxonomy" id="695939"/>
    <lineage>
        <taxon>Bacteria</taxon>
        <taxon>Thermotogati</taxon>
        <taxon>Deinococcota</taxon>
        <taxon>Deinococci</taxon>
        <taxon>Deinococcales</taxon>
        <taxon>Deinococcaceae</taxon>
        <taxon>Deinococcus</taxon>
    </lineage>
</organism>
<proteinExistence type="predicted"/>
<gene>
    <name evidence="1" type="ORF">SAMN00790413_01332</name>
</gene>
<dbReference type="Proteomes" id="UP000192582">
    <property type="component" value="Unassembled WGS sequence"/>
</dbReference>
<keyword evidence="2" id="KW-1185">Reference proteome</keyword>
<accession>A0A1W1VEW8</accession>
<name>A0A1W1VEW8_9DEIO</name>
<protein>
    <submittedName>
        <fullName evidence="1">Uncharacterized protein</fullName>
    </submittedName>
</protein>
<sequence length="172" mass="17640">MPPNLNVSRAAPGAPFFRYSVAMKRLWFALFAASLLGACGTVATPASSTPRTAGELLGAPTSLQVSGRSVRADAAPVLAGDTFRVRVKVQASRAPLPPLTVTGVYVVTEDGVWRAGRTRSGEAGCAAQSCVQGTGEGAASGLRAGDGVQVVVSLKDAGGRTMWLRDPQASIK</sequence>
<dbReference type="AlphaFoldDB" id="A0A1W1VEW8"/>
<reference evidence="1 2" key="1">
    <citation type="submission" date="2017-04" db="EMBL/GenBank/DDBJ databases">
        <authorList>
            <person name="Afonso C.L."/>
            <person name="Miller P.J."/>
            <person name="Scott M.A."/>
            <person name="Spackman E."/>
            <person name="Goraichik I."/>
            <person name="Dimitrov K.M."/>
            <person name="Suarez D.L."/>
            <person name="Swayne D.E."/>
        </authorList>
    </citation>
    <scope>NUCLEOTIDE SEQUENCE [LARGE SCALE GENOMIC DNA]</scope>
    <source>
        <strain evidence="1 2">KR-140</strain>
    </source>
</reference>
<evidence type="ECO:0000313" key="2">
    <source>
        <dbReference type="Proteomes" id="UP000192582"/>
    </source>
</evidence>
<evidence type="ECO:0000313" key="1">
    <source>
        <dbReference type="EMBL" id="SMB91875.1"/>
    </source>
</evidence>